<dbReference type="EMBL" id="CM017712">
    <property type="protein sequence ID" value="TYG39736.1"/>
    <property type="molecule type" value="Genomic_DNA"/>
</dbReference>
<name>A0A5D2A751_GOSDA</name>
<feature type="compositionally biased region" description="Acidic residues" evidence="1">
    <location>
        <begin position="89"/>
        <end position="99"/>
    </location>
</feature>
<reference evidence="2 3" key="1">
    <citation type="submission" date="2019-06" db="EMBL/GenBank/DDBJ databases">
        <title>WGS assembly of Gossypium darwinii.</title>
        <authorList>
            <person name="Chen Z.J."/>
            <person name="Sreedasyam A."/>
            <person name="Ando A."/>
            <person name="Song Q."/>
            <person name="De L."/>
            <person name="Hulse-Kemp A."/>
            <person name="Ding M."/>
            <person name="Ye W."/>
            <person name="Kirkbride R."/>
            <person name="Jenkins J."/>
            <person name="Plott C."/>
            <person name="Lovell J."/>
            <person name="Lin Y.-M."/>
            <person name="Vaughn R."/>
            <person name="Liu B."/>
            <person name="Li W."/>
            <person name="Simpson S."/>
            <person name="Scheffler B."/>
            <person name="Saski C."/>
            <person name="Grover C."/>
            <person name="Hu G."/>
            <person name="Conover J."/>
            <person name="Carlson J."/>
            <person name="Shu S."/>
            <person name="Boston L."/>
            <person name="Williams M."/>
            <person name="Peterson D."/>
            <person name="Mcgee K."/>
            <person name="Jones D."/>
            <person name="Wendel J."/>
            <person name="Stelly D."/>
            <person name="Grimwood J."/>
            <person name="Schmutz J."/>
        </authorList>
    </citation>
    <scope>NUCLEOTIDE SEQUENCE [LARGE SCALE GENOMIC DNA]</scope>
    <source>
        <strain evidence="2">1808015.09</strain>
    </source>
</reference>
<dbReference type="AlphaFoldDB" id="A0A5D2A751"/>
<accession>A0A5D2A751</accession>
<gene>
    <name evidence="2" type="ORF">ES288_D12G039000v1</name>
</gene>
<evidence type="ECO:0000313" key="2">
    <source>
        <dbReference type="EMBL" id="TYG39736.1"/>
    </source>
</evidence>
<feature type="compositionally biased region" description="Polar residues" evidence="1">
    <location>
        <begin position="79"/>
        <end position="88"/>
    </location>
</feature>
<evidence type="ECO:0000313" key="3">
    <source>
        <dbReference type="Proteomes" id="UP000323506"/>
    </source>
</evidence>
<organism evidence="2 3">
    <name type="scientific">Gossypium darwinii</name>
    <name type="common">Darwin's cotton</name>
    <name type="synonym">Gossypium barbadense var. darwinii</name>
    <dbReference type="NCBI Taxonomy" id="34276"/>
    <lineage>
        <taxon>Eukaryota</taxon>
        <taxon>Viridiplantae</taxon>
        <taxon>Streptophyta</taxon>
        <taxon>Embryophyta</taxon>
        <taxon>Tracheophyta</taxon>
        <taxon>Spermatophyta</taxon>
        <taxon>Magnoliopsida</taxon>
        <taxon>eudicotyledons</taxon>
        <taxon>Gunneridae</taxon>
        <taxon>Pentapetalae</taxon>
        <taxon>rosids</taxon>
        <taxon>malvids</taxon>
        <taxon>Malvales</taxon>
        <taxon>Malvaceae</taxon>
        <taxon>Malvoideae</taxon>
        <taxon>Gossypium</taxon>
    </lineage>
</organism>
<keyword evidence="3" id="KW-1185">Reference proteome</keyword>
<proteinExistence type="predicted"/>
<feature type="compositionally biased region" description="Basic and acidic residues" evidence="1">
    <location>
        <begin position="100"/>
        <end position="117"/>
    </location>
</feature>
<feature type="region of interest" description="Disordered" evidence="1">
    <location>
        <begin position="1"/>
        <end position="117"/>
    </location>
</feature>
<evidence type="ECO:0000256" key="1">
    <source>
        <dbReference type="SAM" id="MobiDB-lite"/>
    </source>
</evidence>
<dbReference type="Proteomes" id="UP000323506">
    <property type="component" value="Chromosome D12"/>
</dbReference>
<protein>
    <submittedName>
        <fullName evidence="2">Uncharacterized protein</fullName>
    </submittedName>
</protein>
<sequence length="117" mass="13010">MPTKRKPSSFPPKEDGSFTTQTRRSQRHRRTTINPRNEKVIDVPDEEESSEVLGGGQHKLNSDSVAATVSKKSKRTITKPVSKTTPSESENEDTLLLDDSENKNKSANVKKVERSCG</sequence>